<dbReference type="STRING" id="375760.SAMN04488073_1410"/>
<gene>
    <name evidence="2" type="ORF">SAMN04488073_1410</name>
</gene>
<name>A0A1I6GRQ6_9GAMM</name>
<dbReference type="Proteomes" id="UP000199290">
    <property type="component" value="Unassembled WGS sequence"/>
</dbReference>
<protein>
    <submittedName>
        <fullName evidence="2">Uncharacterized protein</fullName>
    </submittedName>
</protein>
<evidence type="ECO:0000256" key="1">
    <source>
        <dbReference type="SAM" id="MobiDB-lite"/>
    </source>
</evidence>
<reference evidence="3" key="1">
    <citation type="submission" date="2016-10" db="EMBL/GenBank/DDBJ databases">
        <authorList>
            <person name="Varghese N."/>
            <person name="Submissions S."/>
        </authorList>
    </citation>
    <scope>NUCLEOTIDE SEQUENCE [LARGE SCALE GENOMIC DNA]</scope>
    <source>
        <strain evidence="3">CGMCC 1.6294</strain>
    </source>
</reference>
<proteinExistence type="predicted"/>
<accession>A0A1I6GRQ6</accession>
<keyword evidence="3" id="KW-1185">Reference proteome</keyword>
<sequence>MTCNKPAHIKDELWAQHLRWLDLVGHESRANRLKREQERGKRKRSSSQTTDAHGGE</sequence>
<feature type="compositionally biased region" description="Polar residues" evidence="1">
    <location>
        <begin position="46"/>
        <end position="56"/>
    </location>
</feature>
<feature type="region of interest" description="Disordered" evidence="1">
    <location>
        <begin position="25"/>
        <end position="56"/>
    </location>
</feature>
<dbReference type="EMBL" id="FOYV01000001">
    <property type="protein sequence ID" value="SFR44894.1"/>
    <property type="molecule type" value="Genomic_DNA"/>
</dbReference>
<dbReference type="AlphaFoldDB" id="A0A1I6GRQ6"/>
<organism evidence="2 3">
    <name type="scientific">Marinobacter gudaonensis</name>
    <dbReference type="NCBI Taxonomy" id="375760"/>
    <lineage>
        <taxon>Bacteria</taxon>
        <taxon>Pseudomonadati</taxon>
        <taxon>Pseudomonadota</taxon>
        <taxon>Gammaproteobacteria</taxon>
        <taxon>Pseudomonadales</taxon>
        <taxon>Marinobacteraceae</taxon>
        <taxon>Marinobacter</taxon>
    </lineage>
</organism>
<feature type="compositionally biased region" description="Basic and acidic residues" evidence="1">
    <location>
        <begin position="25"/>
        <end position="39"/>
    </location>
</feature>
<evidence type="ECO:0000313" key="3">
    <source>
        <dbReference type="Proteomes" id="UP000199290"/>
    </source>
</evidence>
<evidence type="ECO:0000313" key="2">
    <source>
        <dbReference type="EMBL" id="SFR44894.1"/>
    </source>
</evidence>